<keyword evidence="1" id="KW-0472">Membrane</keyword>
<keyword evidence="1" id="KW-0812">Transmembrane</keyword>
<organism evidence="2 3">
    <name type="scientific">Ambispora leptoticha</name>
    <dbReference type="NCBI Taxonomy" id="144679"/>
    <lineage>
        <taxon>Eukaryota</taxon>
        <taxon>Fungi</taxon>
        <taxon>Fungi incertae sedis</taxon>
        <taxon>Mucoromycota</taxon>
        <taxon>Glomeromycotina</taxon>
        <taxon>Glomeromycetes</taxon>
        <taxon>Archaeosporales</taxon>
        <taxon>Ambisporaceae</taxon>
        <taxon>Ambispora</taxon>
    </lineage>
</organism>
<reference evidence="2" key="1">
    <citation type="submission" date="2021-06" db="EMBL/GenBank/DDBJ databases">
        <authorList>
            <person name="Kallberg Y."/>
            <person name="Tangrot J."/>
            <person name="Rosling A."/>
        </authorList>
    </citation>
    <scope>NUCLEOTIDE SEQUENCE</scope>
    <source>
        <strain evidence="2">FL130A</strain>
    </source>
</reference>
<comment type="caution">
    <text evidence="2">The sequence shown here is derived from an EMBL/GenBank/DDBJ whole genome shotgun (WGS) entry which is preliminary data.</text>
</comment>
<gene>
    <name evidence="2" type="ORF">ALEPTO_LOCUS9371</name>
</gene>
<dbReference type="OrthoDB" id="2403806at2759"/>
<evidence type="ECO:0000256" key="1">
    <source>
        <dbReference type="SAM" id="Phobius"/>
    </source>
</evidence>
<keyword evidence="3" id="KW-1185">Reference proteome</keyword>
<protein>
    <submittedName>
        <fullName evidence="2">7479_t:CDS:1</fullName>
    </submittedName>
</protein>
<feature type="transmembrane region" description="Helical" evidence="1">
    <location>
        <begin position="294"/>
        <end position="314"/>
    </location>
</feature>
<evidence type="ECO:0000313" key="2">
    <source>
        <dbReference type="EMBL" id="CAG8631446.1"/>
    </source>
</evidence>
<sequence>MFLFDAVKNTKSTEPFWFKIIRALCAAVFSLVFISYLWTVISGFGQSLYIPNVEFTEKFSSISYPGMKICRKGIAETGEETISTSFNVTCDLQTIYPDIDVKACPNFLGRTEDGCWQFRPSASYVNRPNTTNPISKPIDKLRFFIDEITNLSSTDSSNNSINNSSQYYYTIVLDSFYIDSKTSFEFHTQSTPFEIDKSPYDVQYNMVTLDRGQWIQIEYLTIIHSTYYSSHLQGQLGVAADKMWLEFDTDVQFMPKLSEPSKSIFYLQPKIHYIHYQTEKYENNVLNSVSRLGGFYSAIAGIFVLLFGAAKFAPWGITQKYIFRCWFFRRSFKENLARRYISAAGIPFGERIIERPEGASLEARVQILETLLKDYYLETYYLDTLKPTMERYLAQERRHANLENLTELEDLIVENWSDTSPNTNKRTSSFFQIFTEK</sequence>
<proteinExistence type="predicted"/>
<dbReference type="AlphaFoldDB" id="A0A9N9GUV8"/>
<keyword evidence="1" id="KW-1133">Transmembrane helix</keyword>
<name>A0A9N9GUV8_9GLOM</name>
<dbReference type="Proteomes" id="UP000789508">
    <property type="component" value="Unassembled WGS sequence"/>
</dbReference>
<dbReference type="EMBL" id="CAJVPS010007057">
    <property type="protein sequence ID" value="CAG8631446.1"/>
    <property type="molecule type" value="Genomic_DNA"/>
</dbReference>
<feature type="transmembrane region" description="Helical" evidence="1">
    <location>
        <begin position="20"/>
        <end position="41"/>
    </location>
</feature>
<accession>A0A9N9GUV8</accession>
<evidence type="ECO:0000313" key="3">
    <source>
        <dbReference type="Proteomes" id="UP000789508"/>
    </source>
</evidence>